<evidence type="ECO:0000259" key="1">
    <source>
        <dbReference type="PROSITE" id="PS50853"/>
    </source>
</evidence>
<dbReference type="AlphaFoldDB" id="A0A9Q4L6I4"/>
<dbReference type="EMBL" id="JAMQOT010000015">
    <property type="protein sequence ID" value="MDF9748434.1"/>
    <property type="molecule type" value="Genomic_DNA"/>
</dbReference>
<name>A0A9Q4L6I4_9EURY</name>
<dbReference type="InterPro" id="IPR036116">
    <property type="entry name" value="FN3_sf"/>
</dbReference>
<sequence>MPVQFTTTLPDAEGLDLDGSEPDEITAIWNDVLNNGEYRLEVRETDGNESWGDSGSAIVAYDAVLEQTFVDILDGEKYDVRIRTQTAHVTGNWLEADSITNLPAPNGIGFANVGDTSLEVLWTDNADFEGSYQIYRRRVDYEYDDEGLLVATVGQNTESFVDDTVSPDREYEYFARARTEWVYADTSVGTVTTTSIGLSDRYVPPRGWHVEIDHPSGTTFTPRIQDVQAKPRLNDLPELEITVPEADRWRDEDLEGAPARVWKDGQRQPIDEFVKDTSAPNGITLVLRGGSELDQYVDDVQFDEILAQEGVKQILDEKTGLAYTVDDPSTSTEEDVDLRRIGLSDWEEIIADLPADEPVQDVNGLEVTQTGWWEEAEDASGSDGGESSDLNEGRWSGGVAIEMNSSLHSKSTTIRLDHEVPAANLIFAPLFAFTDGHPPMELLIDGEVADTIPGDALEPTDTIFDLRTFDVAGDDPDSYPDTYSGDVDVELNITGSGDTIYVDGLYAYDSRYTSPPPTGPADDGVIDVSIFPDAYTFETTVSSGFQIVGGALEVEMPDTSRSQRVRISNDGGNNWISANNSQTVSGDFASASNEIIAQVRLGGYDSDPTETPGIRDAPQVLERLTLSADLNDTPQLIDYYNRGSLREILREIADDGNWIWELQWDDDVGGLSLEWTQPGLRTATTDQSLVDYQVGKDVRERYDRAVIFGGSRSVEGDEFVADAPGDLRGLEEQYIKATSETVYDPSNPDTVFERRTDYTIEWDIGAIAITDSGDMVQGETYAVDYQYKIRGEYEIGGETNPDTIEKDISTANSQFEAEQIALGIVKEVSQTPIEAEVTIARDDVGFALTETVDLEELPVDRPLRVRGINNSPEQIVLQLGSGQRPEDVIPSLSEKVGRVSRQV</sequence>
<dbReference type="SUPFAM" id="SSF49265">
    <property type="entry name" value="Fibronectin type III"/>
    <property type="match status" value="1"/>
</dbReference>
<evidence type="ECO:0000313" key="3">
    <source>
        <dbReference type="Proteomes" id="UP001154061"/>
    </source>
</evidence>
<dbReference type="InterPro" id="IPR013783">
    <property type="entry name" value="Ig-like_fold"/>
</dbReference>
<protein>
    <recommendedName>
        <fullName evidence="1">Fibronectin type-III domain-containing protein</fullName>
    </recommendedName>
</protein>
<dbReference type="RefSeq" id="WP_277525150.1">
    <property type="nucleotide sequence ID" value="NZ_JAMQOT010000015.1"/>
</dbReference>
<dbReference type="InterPro" id="IPR003961">
    <property type="entry name" value="FN3_dom"/>
</dbReference>
<dbReference type="Proteomes" id="UP001154061">
    <property type="component" value="Unassembled WGS sequence"/>
</dbReference>
<proteinExistence type="predicted"/>
<keyword evidence="3" id="KW-1185">Reference proteome</keyword>
<feature type="domain" description="Fibronectin type-III" evidence="1">
    <location>
        <begin position="104"/>
        <end position="197"/>
    </location>
</feature>
<organism evidence="2 3">
    <name type="scientific">Natrinema salsiterrestre</name>
    <dbReference type="NCBI Taxonomy" id="2950540"/>
    <lineage>
        <taxon>Archaea</taxon>
        <taxon>Methanobacteriati</taxon>
        <taxon>Methanobacteriota</taxon>
        <taxon>Stenosarchaea group</taxon>
        <taxon>Halobacteria</taxon>
        <taxon>Halobacteriales</taxon>
        <taxon>Natrialbaceae</taxon>
        <taxon>Natrinema</taxon>
    </lineage>
</organism>
<dbReference type="CDD" id="cd00063">
    <property type="entry name" value="FN3"/>
    <property type="match status" value="1"/>
</dbReference>
<evidence type="ECO:0000313" key="2">
    <source>
        <dbReference type="EMBL" id="MDF9748434.1"/>
    </source>
</evidence>
<reference evidence="2" key="1">
    <citation type="submission" date="2022-06" db="EMBL/GenBank/DDBJ databases">
        <title>Natrinema sp. a new haloarchaeum isolate from saline soil.</title>
        <authorList>
            <person name="Strakova D."/>
            <person name="Galisteo C."/>
            <person name="Sanchez-Porro C."/>
            <person name="Ventosa A."/>
        </authorList>
    </citation>
    <scope>NUCLEOTIDE SEQUENCE</scope>
    <source>
        <strain evidence="2">S1CR25-10</strain>
    </source>
</reference>
<gene>
    <name evidence="2" type="ORF">NDI89_22985</name>
</gene>
<dbReference type="Gene3D" id="2.60.40.10">
    <property type="entry name" value="Immunoglobulins"/>
    <property type="match status" value="1"/>
</dbReference>
<accession>A0A9Q4L6I4</accession>
<dbReference type="PROSITE" id="PS50853">
    <property type="entry name" value="FN3"/>
    <property type="match status" value="1"/>
</dbReference>
<comment type="caution">
    <text evidence="2">The sequence shown here is derived from an EMBL/GenBank/DDBJ whole genome shotgun (WGS) entry which is preliminary data.</text>
</comment>